<dbReference type="Proteomes" id="UP000824469">
    <property type="component" value="Unassembled WGS sequence"/>
</dbReference>
<comment type="caution">
    <text evidence="1">The sequence shown here is derived from an EMBL/GenBank/DDBJ whole genome shotgun (WGS) entry which is preliminary data.</text>
</comment>
<reference evidence="1 2" key="1">
    <citation type="journal article" date="2021" name="Nat. Plants">
        <title>The Taxus genome provides insights into paclitaxel biosynthesis.</title>
        <authorList>
            <person name="Xiong X."/>
            <person name="Gou J."/>
            <person name="Liao Q."/>
            <person name="Li Y."/>
            <person name="Zhou Q."/>
            <person name="Bi G."/>
            <person name="Li C."/>
            <person name="Du R."/>
            <person name="Wang X."/>
            <person name="Sun T."/>
            <person name="Guo L."/>
            <person name="Liang H."/>
            <person name="Lu P."/>
            <person name="Wu Y."/>
            <person name="Zhang Z."/>
            <person name="Ro D.K."/>
            <person name="Shang Y."/>
            <person name="Huang S."/>
            <person name="Yan J."/>
        </authorList>
    </citation>
    <scope>NUCLEOTIDE SEQUENCE [LARGE SCALE GENOMIC DNA]</scope>
    <source>
        <strain evidence="1">Ta-2019</strain>
    </source>
</reference>
<evidence type="ECO:0000313" key="1">
    <source>
        <dbReference type="EMBL" id="KAH9294993.1"/>
    </source>
</evidence>
<accession>A0AA38CEE6</accession>
<protein>
    <submittedName>
        <fullName evidence="1">Uncharacterized protein</fullName>
    </submittedName>
</protein>
<sequence>MSDPGPSQEKTEKSGRMKYKFRKVESPSYIDCNFDIRDTELGNVDMEDFWNRVKSPSQTPWMKSIVNSGLPLAAGFPMSAQCPEFILACASNYDSASRSVKNQAGEVVIKLDGGYFDDLLKLPNFEEYGDMDLKSAQKSWDNDQEDCIKHVNKKFLIKAKPAVSRFPRLVPRSDFIQEINDIITLLSQVFGFPESNVFQGCMYQFMITIKKNQQGIDWGTLISNEIDSQMTTVLSTGKFYMSSYVTYAAAGMRNYPRLDTKGNKTVEHIYQYFPQLTRKGSQDQFRRVNDAFFYENICRLNPELRKTRVSDEAWAEVSKWGCVFLQFKKFTYLRVVMYPGDPFHFPRYPGDKLILMELVRQLLDFHKFQQSKHKAAVSFPISIGRYTCSTVVKAKNIVHELQDKLKKHMKPRDGFDIRGVLRAYGTLHLHRPSIEDIWIDLRDEVAV</sequence>
<dbReference type="AlphaFoldDB" id="A0AA38CEE6"/>
<gene>
    <name evidence="1" type="ORF">KI387_038581</name>
</gene>
<evidence type="ECO:0000313" key="2">
    <source>
        <dbReference type="Proteomes" id="UP000824469"/>
    </source>
</evidence>
<name>A0AA38CEE6_TAXCH</name>
<organism evidence="1 2">
    <name type="scientific">Taxus chinensis</name>
    <name type="common">Chinese yew</name>
    <name type="synonym">Taxus wallichiana var. chinensis</name>
    <dbReference type="NCBI Taxonomy" id="29808"/>
    <lineage>
        <taxon>Eukaryota</taxon>
        <taxon>Viridiplantae</taxon>
        <taxon>Streptophyta</taxon>
        <taxon>Embryophyta</taxon>
        <taxon>Tracheophyta</taxon>
        <taxon>Spermatophyta</taxon>
        <taxon>Pinopsida</taxon>
        <taxon>Pinidae</taxon>
        <taxon>Conifers II</taxon>
        <taxon>Cupressales</taxon>
        <taxon>Taxaceae</taxon>
        <taxon>Taxus</taxon>
    </lineage>
</organism>
<keyword evidence="2" id="KW-1185">Reference proteome</keyword>
<dbReference type="EMBL" id="JAHRHJ020000011">
    <property type="protein sequence ID" value="KAH9294993.1"/>
    <property type="molecule type" value="Genomic_DNA"/>
</dbReference>
<proteinExistence type="predicted"/>